<dbReference type="GO" id="GO:0010333">
    <property type="term" value="F:terpene synthase activity"/>
    <property type="evidence" value="ECO:0007669"/>
    <property type="project" value="InterPro"/>
</dbReference>
<organism evidence="3 4">
    <name type="scientific">Streptomyces albireticuli</name>
    <dbReference type="NCBI Taxonomy" id="1940"/>
    <lineage>
        <taxon>Bacteria</taxon>
        <taxon>Bacillati</taxon>
        <taxon>Actinomycetota</taxon>
        <taxon>Actinomycetes</taxon>
        <taxon>Kitasatosporales</taxon>
        <taxon>Streptomycetaceae</taxon>
        <taxon>Streptomyces</taxon>
    </lineage>
</organism>
<name>A0A1Z2LDZ7_9ACTN</name>
<protein>
    <recommendedName>
        <fullName evidence="2">Terpene synthase</fullName>
        <ecNumber evidence="2">4.2.3.-</ecNumber>
    </recommendedName>
</protein>
<dbReference type="SFLD" id="SFLDG01020">
    <property type="entry name" value="Terpene_Cyclase_Like_2"/>
    <property type="match status" value="1"/>
</dbReference>
<dbReference type="SFLD" id="SFLDS00005">
    <property type="entry name" value="Isoprenoid_Synthase_Type_I"/>
    <property type="match status" value="1"/>
</dbReference>
<dbReference type="Proteomes" id="UP000195755">
    <property type="component" value="Chromosome"/>
</dbReference>
<evidence type="ECO:0000256" key="2">
    <source>
        <dbReference type="RuleBase" id="RU366034"/>
    </source>
</evidence>
<evidence type="ECO:0000313" key="3">
    <source>
        <dbReference type="EMBL" id="ARZ72512.1"/>
    </source>
</evidence>
<dbReference type="GO" id="GO:0046872">
    <property type="term" value="F:metal ion binding"/>
    <property type="evidence" value="ECO:0007669"/>
    <property type="project" value="UniProtKB-KW"/>
</dbReference>
<keyword evidence="2" id="KW-0479">Metal-binding</keyword>
<dbReference type="KEGG" id="salj:SMD11_6936"/>
<dbReference type="InterPro" id="IPR034686">
    <property type="entry name" value="Terpene_cyclase-like_2"/>
</dbReference>
<gene>
    <name evidence="3" type="ORF">SMD11_6936</name>
</gene>
<dbReference type="Gene3D" id="1.10.600.10">
    <property type="entry name" value="Farnesyl Diphosphate Synthase"/>
    <property type="match status" value="1"/>
</dbReference>
<proteinExistence type="inferred from homology"/>
<dbReference type="EMBL" id="CP021744">
    <property type="protein sequence ID" value="ARZ72512.1"/>
    <property type="molecule type" value="Genomic_DNA"/>
</dbReference>
<comment type="similarity">
    <text evidence="2">Belongs to the terpene synthase family.</text>
</comment>
<keyword evidence="1 2" id="KW-0456">Lyase</keyword>
<dbReference type="AlphaFoldDB" id="A0A1Z2LDZ7"/>
<evidence type="ECO:0000313" key="4">
    <source>
        <dbReference type="Proteomes" id="UP000195755"/>
    </source>
</evidence>
<evidence type="ECO:0000256" key="1">
    <source>
        <dbReference type="ARBA" id="ARBA00023239"/>
    </source>
</evidence>
<dbReference type="Pfam" id="PF19086">
    <property type="entry name" value="Terpene_syn_C_2"/>
    <property type="match status" value="1"/>
</dbReference>
<accession>A0A1Z2LDZ7</accession>
<keyword evidence="2" id="KW-0460">Magnesium</keyword>
<dbReference type="PANTHER" id="PTHR35201">
    <property type="entry name" value="TERPENE SYNTHASE"/>
    <property type="match status" value="1"/>
</dbReference>
<dbReference type="PANTHER" id="PTHR35201:SF4">
    <property type="entry name" value="BETA-PINACENE SYNTHASE-RELATED"/>
    <property type="match status" value="1"/>
</dbReference>
<dbReference type="OrthoDB" id="2989600at2"/>
<dbReference type="InterPro" id="IPR008949">
    <property type="entry name" value="Isoprenoid_synthase_dom_sf"/>
</dbReference>
<dbReference type="RefSeq" id="WP_087930107.1">
    <property type="nucleotide sequence ID" value="NZ_CP021744.1"/>
</dbReference>
<sequence length="337" mass="38644">MRKLSDIVLPAGSVLNASSLTTSIPHRVHEQADELEHACAQWARPYLLRYLRSEDKTEAYLRQRLTLWGLLCYPDTPADRAFNLMTTMVVTTLVDDTFNDPQVRGDKQRAELLRDAYLKVLDGSPPPPSSPVLESLHDSLAVVLPQMSPGVARRYLQSWKDVIDGCAQDADTRHADRILDWEEYRKIRLADLFGYWAVINIEYSLQADVSAYLGPGTPVQRVTDLAIWHMVLVNDVYSFPKEYELREPMNSMWILLGREEKSIGEALERIRTLLADTEQEFVHLCDNLSRKEAVIARYLGGLRHMVGGNHEFHRITSRYQDRGYVWTGHRGHTLRLS</sequence>
<comment type="cofactor">
    <cofactor evidence="2">
        <name>Mg(2+)</name>
        <dbReference type="ChEBI" id="CHEBI:18420"/>
    </cofactor>
</comment>
<dbReference type="EC" id="4.2.3.-" evidence="2"/>
<reference evidence="3 4" key="1">
    <citation type="submission" date="2017-06" db="EMBL/GenBank/DDBJ databases">
        <title>Streptomyces albireticuli Genome sequencing and assembly.</title>
        <authorList>
            <person name="Wang Y."/>
            <person name="Du B."/>
            <person name="Ding Y."/>
            <person name="Liu H."/>
            <person name="Hou Q."/>
            <person name="Liu K."/>
            <person name="Yao L."/>
            <person name="Wang C."/>
        </authorList>
    </citation>
    <scope>NUCLEOTIDE SEQUENCE [LARGE SCALE GENOMIC DNA]</scope>
    <source>
        <strain evidence="3 4">MDJK11</strain>
    </source>
</reference>
<dbReference type="SUPFAM" id="SSF48576">
    <property type="entry name" value="Terpenoid synthases"/>
    <property type="match status" value="1"/>
</dbReference>